<evidence type="ECO:0000256" key="1">
    <source>
        <dbReference type="SAM" id="Phobius"/>
    </source>
</evidence>
<feature type="domain" description="Peptidase M56" evidence="2">
    <location>
        <begin position="86"/>
        <end position="289"/>
    </location>
</feature>
<accession>A0A4Q0MCQ5</accession>
<sequence>MDTVKLFHGLTEAMYESLGQGLIIYLLAKLIIFLLPWMDSAFRFRLLYISLCVIFLLFTGRMVEVALTGQQVAEYPGAVIGANEVSNGDFSIKAVAHKYASGIGLLYLAGILVQTAILIASLLKIRWYKNQKSIHINQLWQIRMESLQEVLHIKRKVTLYFGERIAGPFTTGWIKPVIFFPLASLNNLSVEQVEAILTHELAHIRRNDYLWNLLQRVMDMILFFNPVTWALSAEIRREREYCCDDMVLGRNSSSVSYAKALFLLEQERTGYSLIMQAGGTKRDSLLNRIKRLTDMETSKSTGIPKIIALTGLMVGVLFIGWTKPAEKVKELCEDIRTDTLCYTSLPGQLPAKTNALKLASTLATPALAISAVSLDTLPQAPPVHPDVSTPPPPPPVHPILSVPSAPPVSAVPVMPLSDSIKTNIFKYYNSPEFKKHIAEIRKHSEEIRKKFESPEWKQQIAKISAEAETAAKNYNSPEFKKQMDEIKKQGEVIRKQFESPEWKARVETMKKQAADMEKQFNSPEWKQKMQELVDHAKEMERKVEEEKNKQKGN</sequence>
<dbReference type="Proteomes" id="UP000290848">
    <property type="component" value="Unassembled WGS sequence"/>
</dbReference>
<keyword evidence="1" id="KW-0812">Transmembrane</keyword>
<dbReference type="PANTHER" id="PTHR34978:SF3">
    <property type="entry name" value="SLR0241 PROTEIN"/>
    <property type="match status" value="1"/>
</dbReference>
<dbReference type="EMBL" id="RXOC01000004">
    <property type="protein sequence ID" value="RXF70689.1"/>
    <property type="molecule type" value="Genomic_DNA"/>
</dbReference>
<gene>
    <name evidence="3" type="ORF">EKH83_08610</name>
</gene>
<organism evidence="3 4">
    <name type="scientific">Arcticibacter tournemirensis</name>
    <dbReference type="NCBI Taxonomy" id="699437"/>
    <lineage>
        <taxon>Bacteria</taxon>
        <taxon>Pseudomonadati</taxon>
        <taxon>Bacteroidota</taxon>
        <taxon>Sphingobacteriia</taxon>
        <taxon>Sphingobacteriales</taxon>
        <taxon>Sphingobacteriaceae</taxon>
        <taxon>Arcticibacter</taxon>
    </lineage>
</organism>
<keyword evidence="1" id="KW-1133">Transmembrane helix</keyword>
<evidence type="ECO:0000313" key="4">
    <source>
        <dbReference type="Proteomes" id="UP000290848"/>
    </source>
</evidence>
<dbReference type="RefSeq" id="WP_128768994.1">
    <property type="nucleotide sequence ID" value="NZ_RXOC01000004.1"/>
</dbReference>
<keyword evidence="1" id="KW-0472">Membrane</keyword>
<dbReference type="PANTHER" id="PTHR34978">
    <property type="entry name" value="POSSIBLE SENSOR-TRANSDUCER PROTEIN BLAR"/>
    <property type="match status" value="1"/>
</dbReference>
<dbReference type="CDD" id="cd07341">
    <property type="entry name" value="M56_BlaR1_MecR1_like"/>
    <property type="match status" value="1"/>
</dbReference>
<feature type="transmembrane region" description="Helical" evidence="1">
    <location>
        <begin position="20"/>
        <end position="38"/>
    </location>
</feature>
<dbReference type="Gene3D" id="3.30.2010.10">
    <property type="entry name" value="Metalloproteases ('zincins'), catalytic domain"/>
    <property type="match status" value="1"/>
</dbReference>
<dbReference type="AlphaFoldDB" id="A0A4Q0MCQ5"/>
<dbReference type="InterPro" id="IPR008756">
    <property type="entry name" value="Peptidase_M56"/>
</dbReference>
<reference evidence="3 4" key="1">
    <citation type="submission" date="2018-12" db="EMBL/GenBank/DDBJ databases">
        <title>The Draft Genome Sequence of the Soil Bacterium Pedobacter tournemirensis R1.</title>
        <authorList>
            <person name="He J."/>
        </authorList>
    </citation>
    <scope>NUCLEOTIDE SEQUENCE [LARGE SCALE GENOMIC DNA]</scope>
    <source>
        <strain evidence="3 4">R1</strain>
    </source>
</reference>
<evidence type="ECO:0000259" key="2">
    <source>
        <dbReference type="Pfam" id="PF05569"/>
    </source>
</evidence>
<proteinExistence type="predicted"/>
<protein>
    <recommendedName>
        <fullName evidence="2">Peptidase M56 domain-containing protein</fullName>
    </recommendedName>
</protein>
<dbReference type="Pfam" id="PF05569">
    <property type="entry name" value="Peptidase_M56"/>
    <property type="match status" value="1"/>
</dbReference>
<feature type="transmembrane region" description="Helical" evidence="1">
    <location>
        <begin position="302"/>
        <end position="321"/>
    </location>
</feature>
<name>A0A4Q0MCQ5_9SPHI</name>
<comment type="caution">
    <text evidence="3">The sequence shown here is derived from an EMBL/GenBank/DDBJ whole genome shotgun (WGS) entry which is preliminary data.</text>
</comment>
<feature type="transmembrane region" description="Helical" evidence="1">
    <location>
        <begin position="99"/>
        <end position="123"/>
    </location>
</feature>
<feature type="transmembrane region" description="Helical" evidence="1">
    <location>
        <begin position="45"/>
        <end position="63"/>
    </location>
</feature>
<dbReference type="InterPro" id="IPR052173">
    <property type="entry name" value="Beta-lactam_resp_regulator"/>
</dbReference>
<evidence type="ECO:0000313" key="3">
    <source>
        <dbReference type="EMBL" id="RXF70689.1"/>
    </source>
</evidence>